<organism evidence="1 2">
    <name type="scientific">Arabidopsis suecica</name>
    <name type="common">Swedish thale-cress</name>
    <name type="synonym">Cardaminopsis suecica</name>
    <dbReference type="NCBI Taxonomy" id="45249"/>
    <lineage>
        <taxon>Eukaryota</taxon>
        <taxon>Viridiplantae</taxon>
        <taxon>Streptophyta</taxon>
        <taxon>Embryophyta</taxon>
        <taxon>Tracheophyta</taxon>
        <taxon>Spermatophyta</taxon>
        <taxon>Magnoliopsida</taxon>
        <taxon>eudicotyledons</taxon>
        <taxon>Gunneridae</taxon>
        <taxon>Pentapetalae</taxon>
        <taxon>rosids</taxon>
        <taxon>malvids</taxon>
        <taxon>Brassicales</taxon>
        <taxon>Brassicaceae</taxon>
        <taxon>Camelineae</taxon>
        <taxon>Arabidopsis</taxon>
    </lineage>
</organism>
<evidence type="ECO:0000313" key="1">
    <source>
        <dbReference type="EMBL" id="KAG7547945.1"/>
    </source>
</evidence>
<feature type="non-terminal residue" evidence="1">
    <location>
        <position position="1"/>
    </location>
</feature>
<dbReference type="Proteomes" id="UP000694251">
    <property type="component" value="Chromosome 12"/>
</dbReference>
<evidence type="ECO:0000313" key="2">
    <source>
        <dbReference type="Proteomes" id="UP000694251"/>
    </source>
</evidence>
<keyword evidence="2" id="KW-1185">Reference proteome</keyword>
<name>A0A8T1YQ22_ARASU</name>
<dbReference type="AlphaFoldDB" id="A0A8T1YQ22"/>
<gene>
    <name evidence="1" type="ORF">ISN44_As12g031500</name>
</gene>
<proteinExistence type="predicted"/>
<comment type="caution">
    <text evidence="1">The sequence shown here is derived from an EMBL/GenBank/DDBJ whole genome shotgun (WGS) entry which is preliminary data.</text>
</comment>
<protein>
    <submittedName>
        <fullName evidence="1">Uncharacterized protein</fullName>
    </submittedName>
</protein>
<sequence>MCDKEAIMVQVEEIELQILALSLTKCFKDRAMAEEERDGKDKEEEPKKPCFIILSILQNARMSLSTRASRDQQFNSYRPNFIQIKWKPFLGFLISFQNDIPLTGRLGLTCSSPYFKPCEQMEEMEQKLFSLKSTEGEGVKELYQSQKLTKLSEIIQAVDMSWTYQIRTKLCQVSFCLSFSYSRFYSLRVGDTRLHMIVVVPFPSSRMTSYRIVIVSSPTHPFV</sequence>
<dbReference type="EMBL" id="JAEFBJ010000012">
    <property type="protein sequence ID" value="KAG7547945.1"/>
    <property type="molecule type" value="Genomic_DNA"/>
</dbReference>
<accession>A0A8T1YQ22</accession>
<reference evidence="1 2" key="1">
    <citation type="submission" date="2020-12" db="EMBL/GenBank/DDBJ databases">
        <title>Concerted genomic and epigenomic changes stabilize Arabidopsis allopolyploids.</title>
        <authorList>
            <person name="Chen Z."/>
        </authorList>
    </citation>
    <scope>NUCLEOTIDE SEQUENCE [LARGE SCALE GENOMIC DNA]</scope>
    <source>
        <strain evidence="1">As9502</strain>
        <tissue evidence="1">Leaf</tissue>
    </source>
</reference>